<keyword evidence="7" id="KW-1185">Reference proteome</keyword>
<dbReference type="EMBL" id="CM029041">
    <property type="protein sequence ID" value="KAG2624892.1"/>
    <property type="molecule type" value="Genomic_DNA"/>
</dbReference>
<keyword evidence="3" id="KW-0663">Pyridoxal phosphate</keyword>
<evidence type="ECO:0000256" key="2">
    <source>
        <dbReference type="ARBA" id="ARBA00006312"/>
    </source>
</evidence>
<dbReference type="InterPro" id="IPR015422">
    <property type="entry name" value="PyrdxlP-dep_Trfase_small"/>
</dbReference>
<dbReference type="CDD" id="cd00609">
    <property type="entry name" value="AAT_like"/>
    <property type="match status" value="1"/>
</dbReference>
<dbReference type="PANTHER" id="PTHR43795:SF49">
    <property type="entry name" value="ALLIIN LYASE"/>
    <property type="match status" value="1"/>
</dbReference>
<evidence type="ECO:0000256" key="3">
    <source>
        <dbReference type="ARBA" id="ARBA00022898"/>
    </source>
</evidence>
<dbReference type="GO" id="GO:0006520">
    <property type="term" value="P:amino acid metabolic process"/>
    <property type="evidence" value="ECO:0007669"/>
    <property type="project" value="TreeGrafter"/>
</dbReference>
<dbReference type="Gene3D" id="3.40.640.10">
    <property type="entry name" value="Type I PLP-dependent aspartate aminotransferase-like (Major domain)"/>
    <property type="match status" value="1"/>
</dbReference>
<name>A0A8T0UK10_PANVG</name>
<dbReference type="SUPFAM" id="SSF53383">
    <property type="entry name" value="PLP-dependent transferases"/>
    <property type="match status" value="1"/>
</dbReference>
<dbReference type="PANTHER" id="PTHR43795">
    <property type="entry name" value="BIFUNCTIONAL ASPARTATE AMINOTRANSFERASE AND GLUTAMATE/ASPARTATE-PREPHENATE AMINOTRANSFERASE-RELATED"/>
    <property type="match status" value="1"/>
</dbReference>
<feature type="compositionally biased region" description="Basic and acidic residues" evidence="4">
    <location>
        <begin position="125"/>
        <end position="134"/>
    </location>
</feature>
<dbReference type="Pfam" id="PF04864">
    <property type="entry name" value="Alliinase_C"/>
    <property type="match status" value="1"/>
</dbReference>
<evidence type="ECO:0000313" key="6">
    <source>
        <dbReference type="EMBL" id="KAG2624892.1"/>
    </source>
</evidence>
<proteinExistence type="inferred from homology"/>
<dbReference type="Proteomes" id="UP000823388">
    <property type="component" value="Chromosome 3K"/>
</dbReference>
<comment type="similarity">
    <text evidence="2">Belongs to the alliinase family.</text>
</comment>
<dbReference type="AlphaFoldDB" id="A0A8T0UK10"/>
<evidence type="ECO:0000313" key="7">
    <source>
        <dbReference type="Proteomes" id="UP000823388"/>
    </source>
</evidence>
<dbReference type="GO" id="GO:0008483">
    <property type="term" value="F:transaminase activity"/>
    <property type="evidence" value="ECO:0007669"/>
    <property type="project" value="TreeGrafter"/>
</dbReference>
<sequence length="508" mass="54898">MRVASAGRGFKSRGGLLLLHQLAGCPHQQRRKIRLPRAVFAPKLPATRTTKVIAARAPMAGGGGERPRVPAGAAGLAVWATLLCNAASLAYFLRSYVVDGSRRRRRGCAARSGADDVALQPEDGGELRPEGEDPDHAVALAPDAVLNLELGDPMMYEAFWREVGGRAATVIRGCQAMSYVSDDAALCWFLEPELEREVRRLHRVVGNAVADGYHLVVGTGATQLYQAAMYALSSPAQGDKPVPVVSPAPYYSSYPPQTDLQLSGLYRWAGDANTFAGGECIELVCSPNNPDGAVREAVVAGGKAIHDLVYYWPQYKPITGRAAHDIMLFTVSKITGHAGTRLGWALVKDPEVARKMVYFVDRSTIGVSRESQLRATKILGVVSDAYETPPAGDGSGATGPRLFDFARRRLEERWRTLRAAVAASGAFSLPEETAGHCNFSKRTVTACPAFAWLRCEKEGVEDCAEFLAGHKIVARGGEQFGGDARCVRINMLDRDQVFDMLVQRLSAI</sequence>
<evidence type="ECO:0000259" key="5">
    <source>
        <dbReference type="Pfam" id="PF04864"/>
    </source>
</evidence>
<dbReference type="Gene3D" id="3.90.1150.10">
    <property type="entry name" value="Aspartate Aminotransferase, domain 1"/>
    <property type="match status" value="1"/>
</dbReference>
<comment type="caution">
    <text evidence="6">The sequence shown here is derived from an EMBL/GenBank/DDBJ whole genome shotgun (WGS) entry which is preliminary data.</text>
</comment>
<dbReference type="InterPro" id="IPR015421">
    <property type="entry name" value="PyrdxlP-dep_Trfase_major"/>
</dbReference>
<feature type="domain" description="Alliinase C-terminal" evidence="5">
    <location>
        <begin position="147"/>
        <end position="507"/>
    </location>
</feature>
<accession>A0A8T0UK10</accession>
<dbReference type="InterPro" id="IPR015424">
    <property type="entry name" value="PyrdxlP-dep_Trfase"/>
</dbReference>
<protein>
    <recommendedName>
        <fullName evidence="5">Alliinase C-terminal domain-containing protein</fullName>
    </recommendedName>
</protein>
<comment type="cofactor">
    <cofactor evidence="1">
        <name>pyridoxal 5'-phosphate</name>
        <dbReference type="ChEBI" id="CHEBI:597326"/>
    </cofactor>
</comment>
<feature type="region of interest" description="Disordered" evidence="4">
    <location>
        <begin position="111"/>
        <end position="134"/>
    </location>
</feature>
<reference evidence="6" key="1">
    <citation type="submission" date="2020-05" db="EMBL/GenBank/DDBJ databases">
        <title>WGS assembly of Panicum virgatum.</title>
        <authorList>
            <person name="Lovell J.T."/>
            <person name="Jenkins J."/>
            <person name="Shu S."/>
            <person name="Juenger T.E."/>
            <person name="Schmutz J."/>
        </authorList>
    </citation>
    <scope>NUCLEOTIDE SEQUENCE</scope>
    <source>
        <strain evidence="6">AP13</strain>
    </source>
</reference>
<evidence type="ECO:0000256" key="1">
    <source>
        <dbReference type="ARBA" id="ARBA00001933"/>
    </source>
</evidence>
<dbReference type="InterPro" id="IPR006948">
    <property type="entry name" value="Alliinase_C"/>
</dbReference>
<evidence type="ECO:0000256" key="4">
    <source>
        <dbReference type="SAM" id="MobiDB-lite"/>
    </source>
</evidence>
<dbReference type="InterPro" id="IPR050478">
    <property type="entry name" value="Ethylene_sulfur-biosynth"/>
</dbReference>
<dbReference type="Gene3D" id="2.10.25.30">
    <property type="entry name" value="EGF-like, alliinase"/>
    <property type="match status" value="1"/>
</dbReference>
<gene>
    <name evidence="6" type="ORF">PVAP13_3KG154300</name>
</gene>
<organism evidence="6 7">
    <name type="scientific">Panicum virgatum</name>
    <name type="common">Blackwell switchgrass</name>
    <dbReference type="NCBI Taxonomy" id="38727"/>
    <lineage>
        <taxon>Eukaryota</taxon>
        <taxon>Viridiplantae</taxon>
        <taxon>Streptophyta</taxon>
        <taxon>Embryophyta</taxon>
        <taxon>Tracheophyta</taxon>
        <taxon>Spermatophyta</taxon>
        <taxon>Magnoliopsida</taxon>
        <taxon>Liliopsida</taxon>
        <taxon>Poales</taxon>
        <taxon>Poaceae</taxon>
        <taxon>PACMAD clade</taxon>
        <taxon>Panicoideae</taxon>
        <taxon>Panicodae</taxon>
        <taxon>Paniceae</taxon>
        <taxon>Panicinae</taxon>
        <taxon>Panicum</taxon>
        <taxon>Panicum sect. Hiantes</taxon>
    </lineage>
</organism>
<dbReference type="GO" id="GO:0016846">
    <property type="term" value="F:carbon-sulfur lyase activity"/>
    <property type="evidence" value="ECO:0007669"/>
    <property type="project" value="InterPro"/>
</dbReference>
<dbReference type="InterPro" id="IPR037029">
    <property type="entry name" value="Alliinase_N_sf"/>
</dbReference>